<dbReference type="Proteomes" id="UP000076630">
    <property type="component" value="Unassembled WGS sequence"/>
</dbReference>
<evidence type="ECO:0000259" key="13">
    <source>
        <dbReference type="Pfam" id="PF07715"/>
    </source>
</evidence>
<comment type="similarity">
    <text evidence="10 11">Belongs to the TonB-dependent receptor family.</text>
</comment>
<evidence type="ECO:0000256" key="9">
    <source>
        <dbReference type="ARBA" id="ARBA00023237"/>
    </source>
</evidence>
<feature type="domain" description="TonB-dependent receptor plug" evidence="13">
    <location>
        <begin position="54"/>
        <end position="155"/>
    </location>
</feature>
<keyword evidence="2 10" id="KW-0813">Transport</keyword>
<keyword evidence="15" id="KW-1185">Reference proteome</keyword>
<accession>A0A161U3U8</accession>
<evidence type="ECO:0000256" key="7">
    <source>
        <dbReference type="ARBA" id="ARBA00023136"/>
    </source>
</evidence>
<keyword evidence="6 11" id="KW-0798">TonB box</keyword>
<dbReference type="InterPro" id="IPR012910">
    <property type="entry name" value="Plug_dom"/>
</dbReference>
<dbReference type="Pfam" id="PF00593">
    <property type="entry name" value="TonB_dep_Rec_b-barrel"/>
    <property type="match status" value="1"/>
</dbReference>
<keyword evidence="4 10" id="KW-0812">Transmembrane</keyword>
<dbReference type="AlphaFoldDB" id="A0A161U3U8"/>
<keyword evidence="8 14" id="KW-0675">Receptor</keyword>
<protein>
    <submittedName>
        <fullName evidence="14">TonB-dependent receptor</fullName>
    </submittedName>
</protein>
<dbReference type="GO" id="GO:0044718">
    <property type="term" value="P:siderophore transmembrane transport"/>
    <property type="evidence" value="ECO:0007669"/>
    <property type="project" value="TreeGrafter"/>
</dbReference>
<evidence type="ECO:0000256" key="8">
    <source>
        <dbReference type="ARBA" id="ARBA00023170"/>
    </source>
</evidence>
<dbReference type="EMBL" id="LQNU01000058">
    <property type="protein sequence ID" value="KZE79896.1"/>
    <property type="molecule type" value="Genomic_DNA"/>
</dbReference>
<dbReference type="SUPFAM" id="SSF56935">
    <property type="entry name" value="Porins"/>
    <property type="match status" value="1"/>
</dbReference>
<dbReference type="Gene3D" id="2.170.130.10">
    <property type="entry name" value="TonB-dependent receptor, plug domain"/>
    <property type="match status" value="1"/>
</dbReference>
<organism evidence="14 15">
    <name type="scientific">Myroides marinus</name>
    <dbReference type="NCBI Taxonomy" id="703342"/>
    <lineage>
        <taxon>Bacteria</taxon>
        <taxon>Pseudomonadati</taxon>
        <taxon>Bacteroidota</taxon>
        <taxon>Flavobacteriia</taxon>
        <taxon>Flavobacteriales</taxon>
        <taxon>Flavobacteriaceae</taxon>
        <taxon>Myroides</taxon>
    </lineage>
</organism>
<keyword evidence="9 10" id="KW-0998">Cell outer membrane</keyword>
<evidence type="ECO:0000256" key="6">
    <source>
        <dbReference type="ARBA" id="ARBA00023077"/>
    </source>
</evidence>
<dbReference type="GO" id="GO:0015344">
    <property type="term" value="F:siderophore uptake transmembrane transporter activity"/>
    <property type="evidence" value="ECO:0007669"/>
    <property type="project" value="TreeGrafter"/>
</dbReference>
<evidence type="ECO:0000256" key="1">
    <source>
        <dbReference type="ARBA" id="ARBA00004571"/>
    </source>
</evidence>
<sequence>MKNTYVALAVFTTLFSSYAQEQNKSNDAIKDTKIEEIVIYNQRLQLPSSLKNRNITFINKEQIKQLPVSSINELLSYATGVDIRQRGPFGTQTDFSIDGGSFEQNILLLNGQKISDPQTGHNSLNVPIPLEAIERIEIVRGPSARLYGVNSLTGVVNIVTRNPKQDGLFANTYIGSSFKKDKEGDHGELYNNRGIQLGGTLVREKDNHMLFGSHDSGNGTRYNTAFHNNKIFYQGNYTPNENNAIMVLAGHARSSFGANGFYAAPGDKESKEIVSTSMVNLSSRHYLSDRFTLLPSVAYRYNFDDYRYFRHNLDKARSRHYSHAITTNVRGEYLADFAKISFGGEMRYEEINSTNIGDHSKSNYGLYAEMQREFFDKLDVNVGAYVNYNSKYGWEVFPGIDASYSFNDHWKATFNAGTASRIPSFTDLYLDQRPGNIGNPNLLPEKAYQVEIGGKYVNKGFRAEAFAFYRDIDDFIDWIRVDTTVPYQPYNASKNKTKGFNTALKYKLGNQSEYWDLGLSYTYLSPKIENKAEDKISKYAIESLRHQLVGTVNYTYNKLSATLANRFNERISYKSYWLTDVRVNYNMNKYSVYLDAQNIFDTTYIEAGAVPMPGRWFMLGIKYNGL</sequence>
<keyword evidence="3 10" id="KW-1134">Transmembrane beta strand</keyword>
<keyword evidence="5" id="KW-0732">Signal</keyword>
<evidence type="ECO:0000256" key="11">
    <source>
        <dbReference type="RuleBase" id="RU003357"/>
    </source>
</evidence>
<keyword evidence="7 10" id="KW-0472">Membrane</keyword>
<gene>
    <name evidence="14" type="ORF">AV926_10575</name>
</gene>
<dbReference type="CDD" id="cd01347">
    <property type="entry name" value="ligand_gated_channel"/>
    <property type="match status" value="1"/>
</dbReference>
<reference evidence="14 15" key="1">
    <citation type="submission" date="2016-01" db="EMBL/GenBank/DDBJ databases">
        <title>Whole genome sequencing of Myroides marinus L41.</title>
        <authorList>
            <person name="Hong K.W."/>
        </authorList>
    </citation>
    <scope>NUCLEOTIDE SEQUENCE [LARGE SCALE GENOMIC DNA]</scope>
    <source>
        <strain evidence="14 15">L41</strain>
    </source>
</reference>
<proteinExistence type="inferred from homology"/>
<evidence type="ECO:0000313" key="14">
    <source>
        <dbReference type="EMBL" id="KZE79896.1"/>
    </source>
</evidence>
<evidence type="ECO:0000259" key="12">
    <source>
        <dbReference type="Pfam" id="PF00593"/>
    </source>
</evidence>
<dbReference type="PANTHER" id="PTHR30069:SF29">
    <property type="entry name" value="HEMOGLOBIN AND HEMOGLOBIN-HAPTOGLOBIN-BINDING PROTEIN 1-RELATED"/>
    <property type="match status" value="1"/>
</dbReference>
<evidence type="ECO:0000256" key="4">
    <source>
        <dbReference type="ARBA" id="ARBA00022692"/>
    </source>
</evidence>
<dbReference type="PROSITE" id="PS52016">
    <property type="entry name" value="TONB_DEPENDENT_REC_3"/>
    <property type="match status" value="1"/>
</dbReference>
<dbReference type="Pfam" id="PF07715">
    <property type="entry name" value="Plug"/>
    <property type="match status" value="1"/>
</dbReference>
<comment type="caution">
    <text evidence="14">The sequence shown here is derived from an EMBL/GenBank/DDBJ whole genome shotgun (WGS) entry which is preliminary data.</text>
</comment>
<name>A0A161U3U8_9FLAO</name>
<evidence type="ECO:0000256" key="10">
    <source>
        <dbReference type="PROSITE-ProRule" id="PRU01360"/>
    </source>
</evidence>
<dbReference type="GO" id="GO:0009279">
    <property type="term" value="C:cell outer membrane"/>
    <property type="evidence" value="ECO:0007669"/>
    <property type="project" value="UniProtKB-SubCell"/>
</dbReference>
<dbReference type="InterPro" id="IPR036942">
    <property type="entry name" value="Beta-barrel_TonB_sf"/>
</dbReference>
<dbReference type="InterPro" id="IPR000531">
    <property type="entry name" value="Beta-barrel_TonB"/>
</dbReference>
<evidence type="ECO:0000256" key="2">
    <source>
        <dbReference type="ARBA" id="ARBA00022448"/>
    </source>
</evidence>
<evidence type="ECO:0000256" key="3">
    <source>
        <dbReference type="ARBA" id="ARBA00022452"/>
    </source>
</evidence>
<dbReference type="InterPro" id="IPR039426">
    <property type="entry name" value="TonB-dep_rcpt-like"/>
</dbReference>
<dbReference type="PANTHER" id="PTHR30069">
    <property type="entry name" value="TONB-DEPENDENT OUTER MEMBRANE RECEPTOR"/>
    <property type="match status" value="1"/>
</dbReference>
<feature type="domain" description="TonB-dependent receptor-like beta-barrel" evidence="12">
    <location>
        <begin position="222"/>
        <end position="599"/>
    </location>
</feature>
<dbReference type="Gene3D" id="2.40.170.20">
    <property type="entry name" value="TonB-dependent receptor, beta-barrel domain"/>
    <property type="match status" value="1"/>
</dbReference>
<evidence type="ECO:0000313" key="15">
    <source>
        <dbReference type="Proteomes" id="UP000076630"/>
    </source>
</evidence>
<dbReference type="RefSeq" id="WP_038988301.1">
    <property type="nucleotide sequence ID" value="NZ_JWJO01000091.1"/>
</dbReference>
<comment type="subcellular location">
    <subcellularLocation>
        <location evidence="1 10">Cell outer membrane</location>
        <topology evidence="1 10">Multi-pass membrane protein</topology>
    </subcellularLocation>
</comment>
<evidence type="ECO:0000256" key="5">
    <source>
        <dbReference type="ARBA" id="ARBA00022729"/>
    </source>
</evidence>
<dbReference type="OrthoDB" id="9758472at2"/>
<dbReference type="InterPro" id="IPR037066">
    <property type="entry name" value="Plug_dom_sf"/>
</dbReference>